<proteinExistence type="predicted"/>
<sequence>MSGSTPGPIGLLSGTTGATRFMSTREILHQSMWNCARNFCRR</sequence>
<reference evidence="1" key="1">
    <citation type="submission" date="2014-11" db="EMBL/GenBank/DDBJ databases">
        <authorList>
            <person name="Amaro Gonzalez C."/>
        </authorList>
    </citation>
    <scope>NUCLEOTIDE SEQUENCE</scope>
</reference>
<organism evidence="1">
    <name type="scientific">Anguilla anguilla</name>
    <name type="common">European freshwater eel</name>
    <name type="synonym">Muraena anguilla</name>
    <dbReference type="NCBI Taxonomy" id="7936"/>
    <lineage>
        <taxon>Eukaryota</taxon>
        <taxon>Metazoa</taxon>
        <taxon>Chordata</taxon>
        <taxon>Craniata</taxon>
        <taxon>Vertebrata</taxon>
        <taxon>Euteleostomi</taxon>
        <taxon>Actinopterygii</taxon>
        <taxon>Neopterygii</taxon>
        <taxon>Teleostei</taxon>
        <taxon>Anguilliformes</taxon>
        <taxon>Anguillidae</taxon>
        <taxon>Anguilla</taxon>
    </lineage>
</organism>
<dbReference type="AlphaFoldDB" id="A0A0E9RR14"/>
<evidence type="ECO:0000313" key="1">
    <source>
        <dbReference type="EMBL" id="JAH30763.1"/>
    </source>
</evidence>
<protein>
    <submittedName>
        <fullName evidence="1">Uncharacterized protein</fullName>
    </submittedName>
</protein>
<accession>A0A0E9RR14</accession>
<reference evidence="1" key="2">
    <citation type="journal article" date="2015" name="Fish Shellfish Immunol.">
        <title>Early steps in the European eel (Anguilla anguilla)-Vibrio vulnificus interaction in the gills: Role of the RtxA13 toxin.</title>
        <authorList>
            <person name="Callol A."/>
            <person name="Pajuelo D."/>
            <person name="Ebbesson L."/>
            <person name="Teles M."/>
            <person name="MacKenzie S."/>
            <person name="Amaro C."/>
        </authorList>
    </citation>
    <scope>NUCLEOTIDE SEQUENCE</scope>
</reference>
<name>A0A0E9RR14_ANGAN</name>
<dbReference type="EMBL" id="GBXM01077814">
    <property type="protein sequence ID" value="JAH30763.1"/>
    <property type="molecule type" value="Transcribed_RNA"/>
</dbReference>